<evidence type="ECO:0000256" key="6">
    <source>
        <dbReference type="SAM" id="SignalP"/>
    </source>
</evidence>
<feature type="chain" id="PRO_5029575297" description="SRCR domain-containing protein" evidence="6">
    <location>
        <begin position="23"/>
        <end position="413"/>
    </location>
</feature>
<dbReference type="EnsemblMetazoa" id="XM_794061">
    <property type="protein sequence ID" value="XP_799154"/>
    <property type="gene ID" value="LOC594626"/>
</dbReference>
<evidence type="ECO:0000256" key="1">
    <source>
        <dbReference type="ARBA" id="ARBA00022729"/>
    </source>
</evidence>
<dbReference type="PROSITE" id="PS00420">
    <property type="entry name" value="SRCR_1"/>
    <property type="match status" value="3"/>
</dbReference>
<dbReference type="RefSeq" id="XP_799154.3">
    <property type="nucleotide sequence ID" value="XM_794061.5"/>
</dbReference>
<reference evidence="9" key="1">
    <citation type="submission" date="2015-02" db="EMBL/GenBank/DDBJ databases">
        <title>Genome sequencing for Strongylocentrotus purpuratus.</title>
        <authorList>
            <person name="Murali S."/>
            <person name="Liu Y."/>
            <person name="Vee V."/>
            <person name="English A."/>
            <person name="Wang M."/>
            <person name="Skinner E."/>
            <person name="Han Y."/>
            <person name="Muzny D.M."/>
            <person name="Worley K.C."/>
            <person name="Gibbs R.A."/>
        </authorList>
    </citation>
    <scope>NUCLEOTIDE SEQUENCE</scope>
</reference>
<sequence length="413" mass="44726">MNLFTTSLTFLFLQEFFETVIAQRNYDVRLVGGLSTSEGRVEIYYSSRWGTVCGDGWGNQESMVVCRQLGYGGFSETIAKTSFGQGTGLIWLEDVSCTGTEKSLSFCSYRTWNNGCSHGEDVGVRCQAESSEGLLRVSGGNTANEGRIEIYHAGEWGTVCSTNWDTPDGLVACRQLGYAGLEMVGLPFGPGTGKIWLDKVGCTGTEKTLAECIHGGWGINDCAHTDDAGVRCTLFPDGATVRLVDGPSDKEGRLEVYHDSQWGTVCDDGWDGIDTMVVCRQLGFTEHGGYFMAADRGYGIVTMAPRPIFLDTVECVGDEDQLENCFHDGWGVNDCQHSEDVGVQCKESGLSVGAIVGITIGCVVGVLLFCLCCLKCIKRTPSQHTAVPTDEVPREEAVAVGTVHVPRRSVRLM</sequence>
<dbReference type="Proteomes" id="UP000007110">
    <property type="component" value="Unassembled WGS sequence"/>
</dbReference>
<proteinExistence type="predicted"/>
<dbReference type="AlphaFoldDB" id="A0A7M7THA5"/>
<keyword evidence="5" id="KW-0812">Transmembrane</keyword>
<feature type="disulfide bond" evidence="4">
    <location>
        <begin position="315"/>
        <end position="325"/>
    </location>
</feature>
<dbReference type="PRINTS" id="PR00258">
    <property type="entry name" value="SPERACTRCPTR"/>
</dbReference>
<dbReference type="GeneID" id="594626"/>
<dbReference type="OrthoDB" id="536948at2759"/>
<evidence type="ECO:0000256" key="5">
    <source>
        <dbReference type="SAM" id="Phobius"/>
    </source>
</evidence>
<evidence type="ECO:0000256" key="2">
    <source>
        <dbReference type="ARBA" id="ARBA00023157"/>
    </source>
</evidence>
<dbReference type="InterPro" id="IPR050912">
    <property type="entry name" value="LOX-like_protein"/>
</dbReference>
<keyword evidence="5" id="KW-0472">Membrane</keyword>
<keyword evidence="9" id="KW-1185">Reference proteome</keyword>
<dbReference type="Pfam" id="PF00530">
    <property type="entry name" value="SRCR"/>
    <property type="match status" value="3"/>
</dbReference>
<keyword evidence="3" id="KW-0325">Glycoprotein</keyword>
<evidence type="ECO:0000313" key="9">
    <source>
        <dbReference type="Proteomes" id="UP000007110"/>
    </source>
</evidence>
<dbReference type="InterPro" id="IPR036772">
    <property type="entry name" value="SRCR-like_dom_sf"/>
</dbReference>
<organism evidence="8 9">
    <name type="scientific">Strongylocentrotus purpuratus</name>
    <name type="common">Purple sea urchin</name>
    <dbReference type="NCBI Taxonomy" id="7668"/>
    <lineage>
        <taxon>Eukaryota</taxon>
        <taxon>Metazoa</taxon>
        <taxon>Echinodermata</taxon>
        <taxon>Eleutherozoa</taxon>
        <taxon>Echinozoa</taxon>
        <taxon>Echinoidea</taxon>
        <taxon>Euechinoidea</taxon>
        <taxon>Echinacea</taxon>
        <taxon>Camarodonta</taxon>
        <taxon>Echinidea</taxon>
        <taxon>Strongylocentrotidae</taxon>
        <taxon>Strongylocentrotus</taxon>
    </lineage>
</organism>
<evidence type="ECO:0000313" key="8">
    <source>
        <dbReference type="EnsemblMetazoa" id="XP_799154"/>
    </source>
</evidence>
<dbReference type="GO" id="GO:0016020">
    <property type="term" value="C:membrane"/>
    <property type="evidence" value="ECO:0007669"/>
    <property type="project" value="InterPro"/>
</dbReference>
<accession>A0A7M7THA5</accession>
<comment type="caution">
    <text evidence="4">Lacks conserved residue(s) required for the propagation of feature annotation.</text>
</comment>
<keyword evidence="1 6" id="KW-0732">Signal</keyword>
<dbReference type="FunFam" id="3.10.250.10:FF:000001">
    <property type="entry name" value="Lysyl oxidase 4 isoform X1"/>
    <property type="match status" value="1"/>
</dbReference>
<dbReference type="OMA" id="DISISCY"/>
<dbReference type="InterPro" id="IPR001190">
    <property type="entry name" value="SRCR"/>
</dbReference>
<dbReference type="PANTHER" id="PTHR45817:SF4">
    <property type="entry name" value="LYSYL OXIDASE-LIKE-RELATED"/>
    <property type="match status" value="1"/>
</dbReference>
<dbReference type="InParanoid" id="A0A7M7THA5"/>
<dbReference type="KEGG" id="spu:594626"/>
<dbReference type="SUPFAM" id="SSF56487">
    <property type="entry name" value="SRCR-like"/>
    <property type="match status" value="3"/>
</dbReference>
<dbReference type="Gene3D" id="3.10.250.10">
    <property type="entry name" value="SRCR-like domain"/>
    <property type="match status" value="3"/>
</dbReference>
<dbReference type="PROSITE" id="PS50287">
    <property type="entry name" value="SRCR_2"/>
    <property type="match status" value="3"/>
</dbReference>
<evidence type="ECO:0000256" key="4">
    <source>
        <dbReference type="PROSITE-ProRule" id="PRU00196"/>
    </source>
</evidence>
<feature type="disulfide bond" evidence="4">
    <location>
        <begin position="97"/>
        <end position="107"/>
    </location>
</feature>
<reference evidence="8" key="2">
    <citation type="submission" date="2021-01" db="UniProtKB">
        <authorList>
            <consortium name="EnsemblMetazoa"/>
        </authorList>
    </citation>
    <scope>IDENTIFICATION</scope>
</reference>
<dbReference type="SMART" id="SM00202">
    <property type="entry name" value="SR"/>
    <property type="match status" value="3"/>
</dbReference>
<feature type="signal peptide" evidence="6">
    <location>
        <begin position="1"/>
        <end position="22"/>
    </location>
</feature>
<feature type="domain" description="SRCR" evidence="7">
    <location>
        <begin position="28"/>
        <end position="127"/>
    </location>
</feature>
<dbReference type="FunFam" id="3.10.250.10:FF:000011">
    <property type="entry name" value="Scavenger receptor class A member 5"/>
    <property type="match status" value="2"/>
</dbReference>
<feature type="disulfide bond" evidence="4">
    <location>
        <begin position="202"/>
        <end position="212"/>
    </location>
</feature>
<evidence type="ECO:0000259" key="7">
    <source>
        <dbReference type="PROSITE" id="PS50287"/>
    </source>
</evidence>
<name>A0A7M7THA5_STRPU</name>
<feature type="domain" description="SRCR" evidence="7">
    <location>
        <begin position="241"/>
        <end position="346"/>
    </location>
</feature>
<protein>
    <recommendedName>
        <fullName evidence="7">SRCR domain-containing protein</fullName>
    </recommendedName>
</protein>
<feature type="transmembrane region" description="Helical" evidence="5">
    <location>
        <begin position="350"/>
        <end position="374"/>
    </location>
</feature>
<keyword evidence="2 4" id="KW-1015">Disulfide bond</keyword>
<dbReference type="PANTHER" id="PTHR45817">
    <property type="entry name" value="LYSYL OXIDASE-LIKE-RELATED"/>
    <property type="match status" value="1"/>
</dbReference>
<evidence type="ECO:0000256" key="3">
    <source>
        <dbReference type="ARBA" id="ARBA00023180"/>
    </source>
</evidence>
<feature type="domain" description="SRCR" evidence="7">
    <location>
        <begin position="135"/>
        <end position="233"/>
    </location>
</feature>
<keyword evidence="5" id="KW-1133">Transmembrane helix</keyword>